<feature type="domain" description="Antitoxin Xre-like helix-turn-helix" evidence="2">
    <location>
        <begin position="29"/>
        <end position="90"/>
    </location>
</feature>
<evidence type="ECO:0000313" key="4">
    <source>
        <dbReference type="Proteomes" id="UP000198975"/>
    </source>
</evidence>
<keyword evidence="4" id="KW-1185">Reference proteome</keyword>
<dbReference type="InterPro" id="IPR011979">
    <property type="entry name" value="Antitox_Xre"/>
</dbReference>
<organism evidence="3 4">
    <name type="scientific">Kosakonia oryzendophytica</name>
    <dbReference type="NCBI Taxonomy" id="1005665"/>
    <lineage>
        <taxon>Bacteria</taxon>
        <taxon>Pseudomonadati</taxon>
        <taxon>Pseudomonadota</taxon>
        <taxon>Gammaproteobacteria</taxon>
        <taxon>Enterobacterales</taxon>
        <taxon>Enterobacteriaceae</taxon>
        <taxon>Kosakonia</taxon>
    </lineage>
</organism>
<gene>
    <name evidence="3" type="ORF">GA0061071_10424</name>
</gene>
<protein>
    <submittedName>
        <fullName evidence="3">Putative toxin-antitoxin system antitoxin component, TIGR02293 family</fullName>
    </submittedName>
</protein>
<dbReference type="Proteomes" id="UP000198975">
    <property type="component" value="Unassembled WGS sequence"/>
</dbReference>
<evidence type="ECO:0000313" key="3">
    <source>
        <dbReference type="EMBL" id="SCC00284.1"/>
    </source>
</evidence>
<evidence type="ECO:0000259" key="1">
    <source>
        <dbReference type="Pfam" id="PF09722"/>
    </source>
</evidence>
<dbReference type="EMBL" id="FMAY01000004">
    <property type="protein sequence ID" value="SCC00284.1"/>
    <property type="molecule type" value="Genomic_DNA"/>
</dbReference>
<dbReference type="OrthoDB" id="8595277at2"/>
<dbReference type="GO" id="GO:0003677">
    <property type="term" value="F:DNA binding"/>
    <property type="evidence" value="ECO:0007669"/>
    <property type="project" value="InterPro"/>
</dbReference>
<proteinExistence type="predicted"/>
<feature type="domain" description="Antitoxin Xre/MbcA/ParS-like toxin-binding" evidence="1">
    <location>
        <begin position="94"/>
        <end position="144"/>
    </location>
</feature>
<dbReference type="InterPro" id="IPR046847">
    <property type="entry name" value="Xre-like_HTH"/>
</dbReference>
<dbReference type="Pfam" id="PF09722">
    <property type="entry name" value="Xre_MbcA_ParS_C"/>
    <property type="match status" value="1"/>
</dbReference>
<reference evidence="4" key="1">
    <citation type="submission" date="2016-08" db="EMBL/GenBank/DDBJ databases">
        <authorList>
            <person name="Varghese N."/>
            <person name="Submissions Spin"/>
        </authorList>
    </citation>
    <scope>NUCLEOTIDE SEQUENCE [LARGE SCALE GENOMIC DNA]</scope>
    <source>
        <strain evidence="4">REICA_082</strain>
    </source>
</reference>
<sequence length="147" mass="16425">MRTWSPDQKPAENALWRFAGFPANRGLKLVQMLNEGLPVSILDNIHEWTEMSRSDILRVTGINERNVARRKSTGRTLTPEESERIARLVRVVDAAVQFFGNKKMAYDWLQAPVRGLGNVAPISLIATESGALEVTDLIGRLEHGVFA</sequence>
<dbReference type="InterPro" id="IPR024467">
    <property type="entry name" value="Xre/MbcA/ParS-like_toxin-bd"/>
</dbReference>
<name>A0A1C4B0E1_9ENTR</name>
<evidence type="ECO:0000259" key="2">
    <source>
        <dbReference type="Pfam" id="PF20432"/>
    </source>
</evidence>
<dbReference type="NCBIfam" id="TIGR02293">
    <property type="entry name" value="TAS_TIGR02293"/>
    <property type="match status" value="1"/>
</dbReference>
<dbReference type="AlphaFoldDB" id="A0A1C4B0E1"/>
<dbReference type="RefSeq" id="WP_088237186.1">
    <property type="nucleotide sequence ID" value="NZ_FMAY01000004.1"/>
</dbReference>
<dbReference type="Pfam" id="PF20432">
    <property type="entry name" value="Xre-like-HTH"/>
    <property type="match status" value="1"/>
</dbReference>
<accession>A0A1C4B0E1</accession>